<evidence type="ECO:0000313" key="2">
    <source>
        <dbReference type="Proteomes" id="UP000028981"/>
    </source>
</evidence>
<evidence type="ECO:0000313" key="1">
    <source>
        <dbReference type="EMBL" id="KFL29423.1"/>
    </source>
</evidence>
<protein>
    <submittedName>
        <fullName evidence="1">Uncharacterized protein</fullName>
    </submittedName>
</protein>
<comment type="caution">
    <text evidence="1">The sequence shown here is derived from an EMBL/GenBank/DDBJ whole genome shotgun (WGS) entry which is preliminary data.</text>
</comment>
<gene>
    <name evidence="1" type="ORF">JP75_20930</name>
</gene>
<dbReference type="EMBL" id="JQGC01000026">
    <property type="protein sequence ID" value="KFL29423.1"/>
    <property type="molecule type" value="Genomic_DNA"/>
</dbReference>
<dbReference type="AlphaFoldDB" id="A0A087LXS0"/>
<reference evidence="1 2" key="1">
    <citation type="submission" date="2014-08" db="EMBL/GenBank/DDBJ databases">
        <authorList>
            <person name="Hassan Y.I."/>
            <person name="Lepp D."/>
            <person name="Zhou T."/>
        </authorList>
    </citation>
    <scope>NUCLEOTIDE SEQUENCE [LARGE SCALE GENOMIC DNA]</scope>
    <source>
        <strain evidence="1 2">IFO13584</strain>
    </source>
</reference>
<sequence>MTFPGQTQNAAISGSTEIGLYGGLGLKAEISSSVALTAQFNFSGDVAGAAGWPRRGLLSSTLSHARLVP</sequence>
<name>A0A087LXS0_9HYPH</name>
<keyword evidence="2" id="KW-1185">Reference proteome</keyword>
<accession>A0A087LXS0</accession>
<organism evidence="1 2">
    <name type="scientific">Devosia riboflavina</name>
    <dbReference type="NCBI Taxonomy" id="46914"/>
    <lineage>
        <taxon>Bacteria</taxon>
        <taxon>Pseudomonadati</taxon>
        <taxon>Pseudomonadota</taxon>
        <taxon>Alphaproteobacteria</taxon>
        <taxon>Hyphomicrobiales</taxon>
        <taxon>Devosiaceae</taxon>
        <taxon>Devosia</taxon>
    </lineage>
</organism>
<dbReference type="Proteomes" id="UP000028981">
    <property type="component" value="Unassembled WGS sequence"/>
</dbReference>
<proteinExistence type="predicted"/>